<dbReference type="InterPro" id="IPR009051">
    <property type="entry name" value="Helical_ferredxn"/>
</dbReference>
<dbReference type="NCBIfam" id="TIGR01316">
    <property type="entry name" value="gltA"/>
    <property type="match status" value="1"/>
</dbReference>
<dbReference type="SUPFAM" id="SSF51971">
    <property type="entry name" value="Nucleotide-binding domain"/>
    <property type="match status" value="1"/>
</dbReference>
<name>A0A0H5STK8_HERHM</name>
<evidence type="ECO:0000313" key="3">
    <source>
        <dbReference type="Proteomes" id="UP000236497"/>
    </source>
</evidence>
<keyword evidence="2" id="KW-0560">Oxidoreductase</keyword>
<dbReference type="EC" id="1.8.-.-" evidence="2"/>
<dbReference type="GO" id="GO:0051536">
    <property type="term" value="F:iron-sulfur cluster binding"/>
    <property type="evidence" value="ECO:0007669"/>
    <property type="project" value="InterPro"/>
</dbReference>
<sequence length="463" mass="50388">MDKLKRVPIKEQDPSVRVNNFDEVCLGYTLDEAKEEASRCIQCKNPRCVEGCPVSINIPGFINEIVKGDIEEAFNVISKYSALPAICGRVCPQETQCEERCIRGIKGEAVAIGKLERFVADWARENNIAPKPPKEKNGIKVAVIGSGPAGLTCAKDLAELGYDVTVFEALHEPGGVLVYGIPEFRLPKEEVVKPEIENLRALGVKIETNVIIGKSVTIDELMEEEGFEAVFIGSGAGLPNFMGIPGENANGVFSANEYLTRSNLMKAFDSNYDTPIITGKKVAVVGGGNVAMDAARTALRLGADVTIVYRRSEKELPARVEEVHHAKEEGIHFMFLTNPKEILVDENGWVKGMRCVKMELGEEDQSGRRRPVEVENSDFIIEVDTVIMSLGTRPNPLISSTTHGLETNRRGCIIVDEETGQTSREGVFAGGDAVTGSATVIQAMGAGKKAAKAIHEYLLAKKR</sequence>
<dbReference type="Gene3D" id="3.50.50.60">
    <property type="entry name" value="FAD/NAD(P)-binding domain"/>
    <property type="match status" value="2"/>
</dbReference>
<dbReference type="Pfam" id="PF14691">
    <property type="entry name" value="Fer4_20"/>
    <property type="match status" value="1"/>
</dbReference>
<keyword evidence="3" id="KW-1185">Reference proteome</keyword>
<dbReference type="InterPro" id="IPR006004">
    <property type="entry name" value="SudA-like"/>
</dbReference>
<dbReference type="AlphaFoldDB" id="A0A0H5STK8"/>
<dbReference type="PROSITE" id="PS51379">
    <property type="entry name" value="4FE4S_FER_2"/>
    <property type="match status" value="1"/>
</dbReference>
<evidence type="ECO:0000259" key="1">
    <source>
        <dbReference type="PROSITE" id="PS51379"/>
    </source>
</evidence>
<gene>
    <name evidence="2" type="primary">sudA</name>
    <name evidence="2" type="ORF">HHT355_0417</name>
</gene>
<dbReference type="InterPro" id="IPR017896">
    <property type="entry name" value="4Fe4S_Fe-S-bd"/>
</dbReference>
<evidence type="ECO:0000313" key="2">
    <source>
        <dbReference type="EMBL" id="CRZ33623.1"/>
    </source>
</evidence>
<dbReference type="OrthoDB" id="9803192at2"/>
<dbReference type="Proteomes" id="UP000236497">
    <property type="component" value="Unassembled WGS sequence"/>
</dbReference>
<dbReference type="InterPro" id="IPR028261">
    <property type="entry name" value="DPD_II"/>
</dbReference>
<dbReference type="Gene3D" id="1.10.1060.10">
    <property type="entry name" value="Alpha-helical ferredoxin"/>
    <property type="match status" value="1"/>
</dbReference>
<dbReference type="Pfam" id="PF07992">
    <property type="entry name" value="Pyr_redox_2"/>
    <property type="match status" value="1"/>
</dbReference>
<dbReference type="GO" id="GO:0016491">
    <property type="term" value="F:oxidoreductase activity"/>
    <property type="evidence" value="ECO:0007669"/>
    <property type="project" value="UniProtKB-KW"/>
</dbReference>
<dbReference type="InterPro" id="IPR023753">
    <property type="entry name" value="FAD/NAD-binding_dom"/>
</dbReference>
<feature type="domain" description="4Fe-4S ferredoxin-type" evidence="1">
    <location>
        <begin position="31"/>
        <end position="61"/>
    </location>
</feature>
<proteinExistence type="predicted"/>
<reference evidence="2 3" key="1">
    <citation type="submission" date="2015-06" db="EMBL/GenBank/DDBJ databases">
        <authorList>
            <person name="Wibberg Daniel"/>
        </authorList>
    </citation>
    <scope>NUCLEOTIDE SEQUENCE [LARGE SCALE GENOMIC DNA]</scope>
    <source>
        <strain evidence="2 3">T3/55T</strain>
    </source>
</reference>
<organism evidence="2 3">
    <name type="scientific">Herbinix hemicellulosilytica</name>
    <dbReference type="NCBI Taxonomy" id="1564487"/>
    <lineage>
        <taxon>Bacteria</taxon>
        <taxon>Bacillati</taxon>
        <taxon>Bacillota</taxon>
        <taxon>Clostridia</taxon>
        <taxon>Lachnospirales</taxon>
        <taxon>Lachnospiraceae</taxon>
        <taxon>Herbinix</taxon>
    </lineage>
</organism>
<dbReference type="PANTHER" id="PTHR42783:SF3">
    <property type="entry name" value="GLUTAMATE SYNTHASE [NADPH] SMALL CHAIN-RELATED"/>
    <property type="match status" value="1"/>
</dbReference>
<dbReference type="SUPFAM" id="SSF46548">
    <property type="entry name" value="alpha-helical ferredoxin"/>
    <property type="match status" value="1"/>
</dbReference>
<dbReference type="InterPro" id="IPR036188">
    <property type="entry name" value="FAD/NAD-bd_sf"/>
</dbReference>
<dbReference type="PANTHER" id="PTHR42783">
    <property type="entry name" value="GLUTAMATE SYNTHASE [NADPH] SMALL CHAIN"/>
    <property type="match status" value="1"/>
</dbReference>
<dbReference type="EMBL" id="CVTD020000008">
    <property type="protein sequence ID" value="CRZ33623.1"/>
    <property type="molecule type" value="Genomic_DNA"/>
</dbReference>
<protein>
    <submittedName>
        <fullName evidence="2">Sulfide dehydrogenase subunit alpha</fullName>
        <ecNumber evidence="2">1.8.-.-</ecNumber>
    </submittedName>
</protein>
<accession>A0A0H5STK8</accession>
<dbReference type="PRINTS" id="PR00419">
    <property type="entry name" value="ADXRDTASE"/>
</dbReference>
<dbReference type="RefSeq" id="WP_103201791.1">
    <property type="nucleotide sequence ID" value="NZ_CVTD020000008.1"/>
</dbReference>